<reference evidence="1 2" key="1">
    <citation type="submission" date="2011-05" db="EMBL/GenBank/DDBJ databases">
        <title>Complete sequence of chromosome 1 of Sphingobium chlorophenolicum L-1.</title>
        <authorList>
            <consortium name="US DOE Joint Genome Institute"/>
            <person name="Lucas S."/>
            <person name="Han J."/>
            <person name="Lapidus A."/>
            <person name="Cheng J.-F."/>
            <person name="Goodwin L."/>
            <person name="Pitluck S."/>
            <person name="Peters L."/>
            <person name="Daligault H."/>
            <person name="Han C."/>
            <person name="Tapia R."/>
            <person name="Land M."/>
            <person name="Hauser L."/>
            <person name="Kyrpides N."/>
            <person name="Ivanova N."/>
            <person name="Pagani I."/>
            <person name="Turner P."/>
            <person name="Copley S."/>
            <person name="Woyke T."/>
        </authorList>
    </citation>
    <scope>NUCLEOTIDE SEQUENCE [LARGE SCALE GENOMIC DNA]</scope>
    <source>
        <strain evidence="1 2">L-1</strain>
    </source>
</reference>
<name>F6F0M4_SPHCR</name>
<dbReference type="STRING" id="690566.Sphch_2703"/>
<keyword evidence="2" id="KW-1185">Reference proteome</keyword>
<protein>
    <submittedName>
        <fullName evidence="1">Uncharacterized protein</fullName>
    </submittedName>
</protein>
<dbReference type="AlphaFoldDB" id="F6F0M4"/>
<evidence type="ECO:0000313" key="1">
    <source>
        <dbReference type="EMBL" id="AEG50346.1"/>
    </source>
</evidence>
<proteinExistence type="predicted"/>
<evidence type="ECO:0000313" key="2">
    <source>
        <dbReference type="Proteomes" id="UP000007150"/>
    </source>
</evidence>
<dbReference type="KEGG" id="sch:Sphch_2703"/>
<dbReference type="HOGENOM" id="CLU_1179603_0_0_5"/>
<dbReference type="RefSeq" id="WP_013848582.1">
    <property type="nucleotide sequence ID" value="NC_015593.1"/>
</dbReference>
<accession>F6F0M4</accession>
<dbReference type="Proteomes" id="UP000007150">
    <property type="component" value="Chromosome 1"/>
</dbReference>
<organism evidence="1 2">
    <name type="scientific">Sphingobium chlorophenolicum L-1</name>
    <dbReference type="NCBI Taxonomy" id="690566"/>
    <lineage>
        <taxon>Bacteria</taxon>
        <taxon>Pseudomonadati</taxon>
        <taxon>Pseudomonadota</taxon>
        <taxon>Alphaproteobacteria</taxon>
        <taxon>Sphingomonadales</taxon>
        <taxon>Sphingomonadaceae</taxon>
        <taxon>Sphingobium</taxon>
    </lineage>
</organism>
<gene>
    <name evidence="1" type="ORF">Sphch_2703</name>
</gene>
<sequence length="235" mass="26262">MKILGIGHSHLFSLFSGYKVGNFPSLEFDFIQLLQPEFRLENGFDNIDTILGAVNKKSSNVDIVVLSISGNEHHMLGLVESERPFDFLLPGTEQGNIIRDRELLPYDLVYKTLDLQMNVALYKAFAGIFNCPVYQVEAPPPILDDAYIRNHAGIFSEAIEQRGVNAASVRHKLWRVGSTIARQRAVQAGFVYVENPAVALGPEGFLHFMAYNNDATHGNSWYGMHVINNLLAIIN</sequence>
<dbReference type="EMBL" id="CP002798">
    <property type="protein sequence ID" value="AEG50346.1"/>
    <property type="molecule type" value="Genomic_DNA"/>
</dbReference>